<comment type="similarity">
    <text evidence="2">Belongs to the COQ9 family.</text>
</comment>
<dbReference type="NCBIfam" id="TIGR02396">
    <property type="entry name" value="diverge_rpsU"/>
    <property type="match status" value="1"/>
</dbReference>
<dbReference type="InterPro" id="IPR013718">
    <property type="entry name" value="COQ9_C"/>
</dbReference>
<sequence>MTGLKAKLARAALDHVPFDGWSDATLAAAARDIGIDPALARVHMPRGGADLALTAHRLGDEALRDKAAQIDLSALRFRERITELVMMRLEAAGDRDVVRAASALLALPHLAAEGASAIWQTADLIWKLAGDSATGFSHYSKRATLSAVYGATVLYWLGDESEGAADTRGFLDRRIASVMRFEQAKADLRKNPLTVPLRILKRATARPGVQ</sequence>
<dbReference type="OrthoDB" id="7201143at2"/>
<evidence type="ECO:0000256" key="2">
    <source>
        <dbReference type="ARBA" id="ARBA00010766"/>
    </source>
</evidence>
<keyword evidence="4" id="KW-0809">Transit peptide</keyword>
<evidence type="ECO:0000256" key="5">
    <source>
        <dbReference type="ARBA" id="ARBA00023121"/>
    </source>
</evidence>
<comment type="pathway">
    <text evidence="1">Cofactor biosynthesis; ubiquinone biosynthesis.</text>
</comment>
<comment type="caution">
    <text evidence="8">The sequence shown here is derived from an EMBL/GenBank/DDBJ whole genome shotgun (WGS) entry which is preliminary data.</text>
</comment>
<evidence type="ECO:0000256" key="3">
    <source>
        <dbReference type="ARBA" id="ARBA00022688"/>
    </source>
</evidence>
<evidence type="ECO:0000313" key="8">
    <source>
        <dbReference type="EMBL" id="RRH76687.1"/>
    </source>
</evidence>
<keyword evidence="5" id="KW-0446">Lipid-binding</keyword>
<dbReference type="EMBL" id="RRAZ01000006">
    <property type="protein sequence ID" value="RRH76687.1"/>
    <property type="molecule type" value="Genomic_DNA"/>
</dbReference>
<dbReference type="Gene3D" id="1.10.357.10">
    <property type="entry name" value="Tetracycline Repressor, domain 2"/>
    <property type="match status" value="1"/>
</dbReference>
<evidence type="ECO:0000313" key="9">
    <source>
        <dbReference type="Proteomes" id="UP000282125"/>
    </source>
</evidence>
<proteinExistence type="inferred from homology"/>
<gene>
    <name evidence="8" type="ORF">EG244_05840</name>
</gene>
<evidence type="ECO:0000256" key="6">
    <source>
        <dbReference type="ARBA" id="ARBA00058104"/>
    </source>
</evidence>
<dbReference type="PANTHER" id="PTHR21427">
    <property type="entry name" value="UBIQUINONE BIOSYNTHESIS PROTEIN COQ9, MITOCHONDRIAL"/>
    <property type="match status" value="1"/>
</dbReference>
<reference evidence="8 9" key="1">
    <citation type="submission" date="2018-11" db="EMBL/GenBank/DDBJ databases">
        <title>Gemmobacter sp. nov., YIM 102744-1 draft genome.</title>
        <authorList>
            <person name="Li G."/>
            <person name="Jiang Y."/>
        </authorList>
    </citation>
    <scope>NUCLEOTIDE SEQUENCE [LARGE SCALE GENOMIC DNA]</scope>
    <source>
        <strain evidence="8 9">YIM 102744-1</strain>
    </source>
</reference>
<keyword evidence="3" id="KW-0831">Ubiquinone biosynthesis</keyword>
<dbReference type="GO" id="GO:0006744">
    <property type="term" value="P:ubiquinone biosynthetic process"/>
    <property type="evidence" value="ECO:0007669"/>
    <property type="project" value="UniProtKB-KW"/>
</dbReference>
<dbReference type="GO" id="GO:0008289">
    <property type="term" value="F:lipid binding"/>
    <property type="evidence" value="ECO:0007669"/>
    <property type="project" value="UniProtKB-KW"/>
</dbReference>
<feature type="domain" description="COQ9 C-terminal" evidence="7">
    <location>
        <begin position="112"/>
        <end position="182"/>
    </location>
</feature>
<accession>A0A3P3DQZ7</accession>
<name>A0A3P3DQZ7_9RHOB</name>
<organism evidence="8 9">
    <name type="scientific">Falsigemmobacter faecalis</name>
    <dbReference type="NCBI Taxonomy" id="2488730"/>
    <lineage>
        <taxon>Bacteria</taxon>
        <taxon>Pseudomonadati</taxon>
        <taxon>Pseudomonadota</taxon>
        <taxon>Alphaproteobacteria</taxon>
        <taxon>Rhodobacterales</taxon>
        <taxon>Paracoccaceae</taxon>
        <taxon>Falsigemmobacter</taxon>
    </lineage>
</organism>
<dbReference type="Proteomes" id="UP000282125">
    <property type="component" value="Unassembled WGS sequence"/>
</dbReference>
<comment type="function">
    <text evidence="6">Membrane-associated protein that warps the membrane surface to access and bind aromatic isoprenes with high specificity, including ubiquinone (CoQ) isoprene intermediates and presents them directly to COQ7, therefore facilitating the COQ7-mediated hydroxylase step. Participates in the biosynthesis of coenzyme Q, also named ubiquinone, an essential lipid-soluble electron transporter for aerobic cellular respiration.</text>
</comment>
<dbReference type="InterPro" id="IPR012762">
    <property type="entry name" value="Ubiq_biosynth_COQ9"/>
</dbReference>
<dbReference type="AlphaFoldDB" id="A0A3P3DQZ7"/>
<dbReference type="PANTHER" id="PTHR21427:SF19">
    <property type="entry name" value="UBIQUINONE BIOSYNTHESIS PROTEIN COQ9, MITOCHONDRIAL"/>
    <property type="match status" value="1"/>
</dbReference>
<protein>
    <submittedName>
        <fullName evidence="8">COQ9 family protein</fullName>
    </submittedName>
</protein>
<dbReference type="RefSeq" id="WP_124964074.1">
    <property type="nucleotide sequence ID" value="NZ_RRAZ01000006.1"/>
</dbReference>
<evidence type="ECO:0000259" key="7">
    <source>
        <dbReference type="Pfam" id="PF08511"/>
    </source>
</evidence>
<keyword evidence="9" id="KW-1185">Reference proteome</keyword>
<dbReference type="Pfam" id="PF08511">
    <property type="entry name" value="COQ9"/>
    <property type="match status" value="1"/>
</dbReference>
<evidence type="ECO:0000256" key="1">
    <source>
        <dbReference type="ARBA" id="ARBA00004749"/>
    </source>
</evidence>
<evidence type="ECO:0000256" key="4">
    <source>
        <dbReference type="ARBA" id="ARBA00022946"/>
    </source>
</evidence>